<evidence type="ECO:0000259" key="2">
    <source>
        <dbReference type="PROSITE" id="PS00028"/>
    </source>
</evidence>
<feature type="region of interest" description="Disordered" evidence="1">
    <location>
        <begin position="111"/>
        <end position="154"/>
    </location>
</feature>
<gene>
    <name evidence="3" type="primary">ORF67172</name>
</gene>
<dbReference type="GO" id="GO:0005634">
    <property type="term" value="C:nucleus"/>
    <property type="evidence" value="ECO:0007669"/>
    <property type="project" value="TreeGrafter"/>
</dbReference>
<name>A0A0B6ZJS9_9EUPU</name>
<feature type="compositionally biased region" description="Low complexity" evidence="1">
    <location>
        <begin position="128"/>
        <end position="143"/>
    </location>
</feature>
<organism evidence="3">
    <name type="scientific">Arion vulgaris</name>
    <dbReference type="NCBI Taxonomy" id="1028688"/>
    <lineage>
        <taxon>Eukaryota</taxon>
        <taxon>Metazoa</taxon>
        <taxon>Spiralia</taxon>
        <taxon>Lophotrochozoa</taxon>
        <taxon>Mollusca</taxon>
        <taxon>Gastropoda</taxon>
        <taxon>Heterobranchia</taxon>
        <taxon>Euthyneura</taxon>
        <taxon>Panpulmonata</taxon>
        <taxon>Eupulmonata</taxon>
        <taxon>Stylommatophora</taxon>
        <taxon>Helicina</taxon>
        <taxon>Arionoidea</taxon>
        <taxon>Arionidae</taxon>
        <taxon>Arion</taxon>
    </lineage>
</organism>
<dbReference type="AlphaFoldDB" id="A0A0B6ZJS9"/>
<dbReference type="InterPro" id="IPR013087">
    <property type="entry name" value="Znf_C2H2_type"/>
</dbReference>
<evidence type="ECO:0000256" key="1">
    <source>
        <dbReference type="SAM" id="MobiDB-lite"/>
    </source>
</evidence>
<dbReference type="PROSITE" id="PS00028">
    <property type="entry name" value="ZINC_FINGER_C2H2_1"/>
    <property type="match status" value="1"/>
</dbReference>
<reference evidence="3" key="1">
    <citation type="submission" date="2014-12" db="EMBL/GenBank/DDBJ databases">
        <title>Insight into the proteome of Arion vulgaris.</title>
        <authorList>
            <person name="Aradska J."/>
            <person name="Bulat T."/>
            <person name="Smidak R."/>
            <person name="Sarate P."/>
            <person name="Gangsoo J."/>
            <person name="Sialana F."/>
            <person name="Bilban M."/>
            <person name="Lubec G."/>
        </authorList>
    </citation>
    <scope>NUCLEOTIDE SEQUENCE</scope>
    <source>
        <tissue evidence="3">Skin</tissue>
    </source>
</reference>
<protein>
    <recommendedName>
        <fullName evidence="2">C2H2-type domain-containing protein</fullName>
    </recommendedName>
</protein>
<dbReference type="PANTHER" id="PTHR13309">
    <property type="entry name" value="NUCLEAR FRAGILE X MENTAL RETARDATION PROTEIN INTERACTING PROTEIN 1"/>
    <property type="match status" value="1"/>
</dbReference>
<dbReference type="PANTHER" id="PTHR13309:SF0">
    <property type="entry name" value="FMR1-INTERACTING PROTEIN NUFIP1"/>
    <property type="match status" value="1"/>
</dbReference>
<evidence type="ECO:0000313" key="3">
    <source>
        <dbReference type="EMBL" id="CEK68662.1"/>
    </source>
</evidence>
<feature type="domain" description="C2H2-type" evidence="2">
    <location>
        <begin position="164"/>
        <end position="184"/>
    </location>
</feature>
<dbReference type="GO" id="GO:0000492">
    <property type="term" value="P:box C/D snoRNP assembly"/>
    <property type="evidence" value="ECO:0007669"/>
    <property type="project" value="TreeGrafter"/>
</dbReference>
<proteinExistence type="predicted"/>
<sequence length="219" mass="25037">MSYMPTGGPTYGAYPAPNGNPGMMNHQNRQYGPPRFNNSCPWGPPPERHNFNINRFMRPPHVQRHDFVPDNTFRQETMTGPHENFPFISHQNNHQANGQQFQRHPGWGRGFQRGHHGGQGFRGGFRGGFQNNNNNNKQPNHTNGAKKKEKVDKRDLPENNAHFCDICERGFKSLEKFQEHVDGHSKCSFKDCPFVAAPKLVQLHMKMQHTSGLPKKFGV</sequence>
<dbReference type="SMART" id="SM00355">
    <property type="entry name" value="ZnF_C2H2"/>
    <property type="match status" value="2"/>
</dbReference>
<feature type="compositionally biased region" description="Gly residues" evidence="1">
    <location>
        <begin position="111"/>
        <end position="127"/>
    </location>
</feature>
<accession>A0A0B6ZJS9</accession>
<dbReference type="InterPro" id="IPR039136">
    <property type="entry name" value="NUFIP1-like"/>
</dbReference>
<dbReference type="GO" id="GO:0003723">
    <property type="term" value="F:RNA binding"/>
    <property type="evidence" value="ECO:0007669"/>
    <property type="project" value="InterPro"/>
</dbReference>
<dbReference type="EMBL" id="HACG01021797">
    <property type="protein sequence ID" value="CEK68662.1"/>
    <property type="molecule type" value="Transcribed_RNA"/>
</dbReference>